<keyword evidence="2" id="KW-1185">Reference proteome</keyword>
<proteinExistence type="predicted"/>
<evidence type="ECO:0008006" key="3">
    <source>
        <dbReference type="Google" id="ProtNLM"/>
    </source>
</evidence>
<dbReference type="Proteomes" id="UP001596011">
    <property type="component" value="Unassembled WGS sequence"/>
</dbReference>
<dbReference type="SUPFAM" id="SSF53955">
    <property type="entry name" value="Lysozyme-like"/>
    <property type="match status" value="1"/>
</dbReference>
<evidence type="ECO:0000313" key="2">
    <source>
        <dbReference type="Proteomes" id="UP001596011"/>
    </source>
</evidence>
<sequence length="75" mass="7754">MLAGVGMVEPVHGTYLGARTDDAALTAAHYLCESGGDVTSDDGWTTALAVYNRSVSYANDVADLAGSYAERPQAS</sequence>
<dbReference type="EMBL" id="JBHSFI010000007">
    <property type="protein sequence ID" value="MFC4630927.1"/>
    <property type="molecule type" value="Genomic_DNA"/>
</dbReference>
<comment type="caution">
    <text evidence="1">The sequence shown here is derived from an EMBL/GenBank/DDBJ whole genome shotgun (WGS) entry which is preliminary data.</text>
</comment>
<accession>A0ABV9HMB3</accession>
<evidence type="ECO:0000313" key="1">
    <source>
        <dbReference type="EMBL" id="MFC4630927.1"/>
    </source>
</evidence>
<organism evidence="1 2">
    <name type="scientific">Promicromonospora alba</name>
    <dbReference type="NCBI Taxonomy" id="1616110"/>
    <lineage>
        <taxon>Bacteria</taxon>
        <taxon>Bacillati</taxon>
        <taxon>Actinomycetota</taxon>
        <taxon>Actinomycetes</taxon>
        <taxon>Micrococcales</taxon>
        <taxon>Promicromonosporaceae</taxon>
        <taxon>Promicromonospora</taxon>
    </lineage>
</organism>
<dbReference type="RefSeq" id="WP_377139396.1">
    <property type="nucleotide sequence ID" value="NZ_JBHSFI010000007.1"/>
</dbReference>
<protein>
    <recommendedName>
        <fullName evidence="3">Transglycosylase-like protein with SLT domain</fullName>
    </recommendedName>
</protein>
<reference evidence="2" key="1">
    <citation type="journal article" date="2019" name="Int. J. Syst. Evol. Microbiol.">
        <title>The Global Catalogue of Microorganisms (GCM) 10K type strain sequencing project: providing services to taxonomists for standard genome sequencing and annotation.</title>
        <authorList>
            <consortium name="The Broad Institute Genomics Platform"/>
            <consortium name="The Broad Institute Genome Sequencing Center for Infectious Disease"/>
            <person name="Wu L."/>
            <person name="Ma J."/>
        </authorList>
    </citation>
    <scope>NUCLEOTIDE SEQUENCE [LARGE SCALE GENOMIC DNA]</scope>
    <source>
        <strain evidence="2">CCUG 42722</strain>
    </source>
</reference>
<gene>
    <name evidence="1" type="ORF">ACFO6V_21955</name>
</gene>
<dbReference type="InterPro" id="IPR023346">
    <property type="entry name" value="Lysozyme-like_dom_sf"/>
</dbReference>
<name>A0ABV9HMB3_9MICO</name>